<dbReference type="EMBL" id="LVWG01000009">
    <property type="protein sequence ID" value="KZK75138.1"/>
    <property type="molecule type" value="Genomic_DNA"/>
</dbReference>
<evidence type="ECO:0000313" key="6">
    <source>
        <dbReference type="Proteomes" id="UP000076481"/>
    </source>
</evidence>
<evidence type="ECO:0000256" key="3">
    <source>
        <dbReference type="ARBA" id="ARBA00023014"/>
    </source>
</evidence>
<dbReference type="InterPro" id="IPR017896">
    <property type="entry name" value="4Fe4S_Fe-S-bd"/>
</dbReference>
<evidence type="ECO:0000313" key="5">
    <source>
        <dbReference type="EMBL" id="KZK75138.1"/>
    </source>
</evidence>
<keyword evidence="2" id="KW-0408">Iron</keyword>
<dbReference type="RefSeq" id="WP_303680693.1">
    <property type="nucleotide sequence ID" value="NZ_LVWG01000009.1"/>
</dbReference>
<dbReference type="Pfam" id="PF13534">
    <property type="entry name" value="Fer4_17"/>
    <property type="match status" value="1"/>
</dbReference>
<organism evidence="5 6">
    <name type="scientific">Pelodictyon luteolum</name>
    <dbReference type="NCBI Taxonomy" id="1100"/>
    <lineage>
        <taxon>Bacteria</taxon>
        <taxon>Pseudomonadati</taxon>
        <taxon>Chlorobiota</taxon>
        <taxon>Chlorobiia</taxon>
        <taxon>Chlorobiales</taxon>
        <taxon>Chlorobiaceae</taxon>
        <taxon>Chlorobium/Pelodictyon group</taxon>
        <taxon>Pelodictyon</taxon>
    </lineage>
</organism>
<evidence type="ECO:0000259" key="4">
    <source>
        <dbReference type="PROSITE" id="PS51379"/>
    </source>
</evidence>
<evidence type="ECO:0000256" key="1">
    <source>
        <dbReference type="ARBA" id="ARBA00022723"/>
    </source>
</evidence>
<dbReference type="InterPro" id="IPR017900">
    <property type="entry name" value="4Fe4S_Fe_S_CS"/>
</dbReference>
<feature type="domain" description="4Fe-4S ferredoxin-type" evidence="4">
    <location>
        <begin position="209"/>
        <end position="239"/>
    </location>
</feature>
<proteinExistence type="predicted"/>
<keyword evidence="1" id="KW-0479">Metal-binding</keyword>
<dbReference type="InterPro" id="IPR009051">
    <property type="entry name" value="Helical_ferredxn"/>
</dbReference>
<reference evidence="5 6" key="1">
    <citation type="submission" date="2016-03" db="EMBL/GenBank/DDBJ databases">
        <title>Speciation and ecological success in dimly lit waters: horizontal gene transfer in a green sulfur bacteria bloom unveiled by metagenomic assembly.</title>
        <authorList>
            <person name="Llorens-Mares T."/>
            <person name="Liu Z."/>
            <person name="Allen L.Z."/>
            <person name="Rusch D.B."/>
            <person name="Craig M.T."/>
            <person name="Dupont C.L."/>
            <person name="Bryant D.A."/>
            <person name="Casamayor E.O."/>
        </authorList>
    </citation>
    <scope>NUCLEOTIDE SEQUENCE [LARGE SCALE GENOMIC DNA]</scope>
    <source>
        <strain evidence="5">CIII</strain>
    </source>
</reference>
<evidence type="ECO:0000256" key="2">
    <source>
        <dbReference type="ARBA" id="ARBA00023004"/>
    </source>
</evidence>
<dbReference type="SUPFAM" id="SSF46548">
    <property type="entry name" value="alpha-helical ferredoxin"/>
    <property type="match status" value="1"/>
</dbReference>
<protein>
    <submittedName>
        <fullName evidence="5">4Fe-4S ferredoxin</fullName>
    </submittedName>
</protein>
<dbReference type="GO" id="GO:0051536">
    <property type="term" value="F:iron-sulfur cluster binding"/>
    <property type="evidence" value="ECO:0007669"/>
    <property type="project" value="UniProtKB-KW"/>
</dbReference>
<keyword evidence="3" id="KW-0411">Iron-sulfur</keyword>
<dbReference type="AlphaFoldDB" id="A0A165ME33"/>
<dbReference type="Gene3D" id="1.10.1060.10">
    <property type="entry name" value="Alpha-helical ferredoxin"/>
    <property type="match status" value="1"/>
</dbReference>
<comment type="caution">
    <text evidence="5">The sequence shown here is derived from an EMBL/GenBank/DDBJ whole genome shotgun (WGS) entry which is preliminary data.</text>
</comment>
<sequence>MSIQEHYRSRAKELLSSGTVKMVIGYGTGSTPDRRRPVFITSPDETDRLVLDKACRTNLSGYLLREGLLSDQKQVAVFFNLDGVRSLNILAAESQLETAQVLVLGFRIEGEEVTALQGERAADFKSLIAAAKEQRKSQPPHELQEKLEAMTPKERFSFWEAEFSRCIKCYACRQACPMCWCRRCVVDNNQPQWVNTSSHTLGNLEWNLLRAFHLAGRCVECGNCSRACPADIPLHLLNRRMSDEVQGSFDHYPGMDEAQEPVLASFRKDDPETFIL</sequence>
<name>A0A165ME33_PELLU</name>
<accession>A0A165ME33</accession>
<dbReference type="PROSITE" id="PS51379">
    <property type="entry name" value="4FE4S_FER_2"/>
    <property type="match status" value="1"/>
</dbReference>
<gene>
    <name evidence="5" type="ORF">A3K90_05290</name>
</gene>
<dbReference type="PROSITE" id="PS00198">
    <property type="entry name" value="4FE4S_FER_1"/>
    <property type="match status" value="2"/>
</dbReference>
<dbReference type="GO" id="GO:0046872">
    <property type="term" value="F:metal ion binding"/>
    <property type="evidence" value="ECO:0007669"/>
    <property type="project" value="UniProtKB-KW"/>
</dbReference>
<dbReference type="Proteomes" id="UP000076481">
    <property type="component" value="Unassembled WGS sequence"/>
</dbReference>